<evidence type="ECO:0000256" key="1">
    <source>
        <dbReference type="ARBA" id="ARBA00022532"/>
    </source>
</evidence>
<dbReference type="FunFam" id="3.40.50.720:FF:000277">
    <property type="entry name" value="Succinate--CoA ligase [ADP-forming] subunit alpha"/>
    <property type="match status" value="1"/>
</dbReference>
<dbReference type="InterPro" id="IPR016102">
    <property type="entry name" value="Succinyl-CoA_synth-like"/>
</dbReference>
<dbReference type="AlphaFoldDB" id="A0A1E3GXJ3"/>
<dbReference type="GO" id="GO:0004775">
    <property type="term" value="F:succinate-CoA ligase (ADP-forming) activity"/>
    <property type="evidence" value="ECO:0007669"/>
    <property type="project" value="UniProtKB-EC"/>
</dbReference>
<dbReference type="SUPFAM" id="SSF51735">
    <property type="entry name" value="NAD(P)-binding Rossmann-fold domains"/>
    <property type="match status" value="1"/>
</dbReference>
<dbReference type="EMBL" id="MCRJ01000138">
    <property type="protein sequence ID" value="ODN68743.1"/>
    <property type="molecule type" value="Genomic_DNA"/>
</dbReference>
<dbReference type="Gene3D" id="3.40.50.720">
    <property type="entry name" value="NAD(P)-binding Rossmann-like Domain"/>
    <property type="match status" value="1"/>
</dbReference>
<dbReference type="GO" id="GO:0000166">
    <property type="term" value="F:nucleotide binding"/>
    <property type="evidence" value="ECO:0007669"/>
    <property type="project" value="UniProtKB-KW"/>
</dbReference>
<dbReference type="SMART" id="SM00881">
    <property type="entry name" value="CoA_binding"/>
    <property type="match status" value="1"/>
</dbReference>
<dbReference type="GO" id="GO:0009361">
    <property type="term" value="C:succinate-CoA ligase complex (ADP-forming)"/>
    <property type="evidence" value="ECO:0007669"/>
    <property type="project" value="TreeGrafter"/>
</dbReference>
<sequence length="294" mass="30607">MAILLNEDTRVLCQGMTGWAGSHHTAVMIEYGTRVVAGVTPGKGGRFHLGLPVFDTVTDAMAATKANASMIFVPPDNAAKAMIEAIEAEMPLIVAITERVPVLDMLRVRDALKGSSTILVGPNSQGILAPGICKMGVMATGSERRGGIGVISRSASLTSEITQQITLAGLGQSTTVGVGGDAVHGLGMRQCFEMFLKDPQTEGIVLIGEIGGSEEEDLADFIRETRPSIPVVALIVGIHAPRERRMGHAGALNLKGRGEADAKIKALAAAGVVIASSPHLVGETIRDCLARKAA</sequence>
<feature type="active site" description="Tele-phosphohistidine intermediate" evidence="5">
    <location>
        <position position="248"/>
    </location>
</feature>
<comment type="caution">
    <text evidence="7">The sequence shown here is derived from an EMBL/GenBank/DDBJ whole genome shotgun (WGS) entry which is preliminary data.</text>
</comment>
<dbReference type="RefSeq" id="WP_069308168.1">
    <property type="nucleotide sequence ID" value="NZ_MCRJ01000138.1"/>
</dbReference>
<evidence type="ECO:0000256" key="2">
    <source>
        <dbReference type="ARBA" id="ARBA00022598"/>
    </source>
</evidence>
<dbReference type="NCBIfam" id="NF004230">
    <property type="entry name" value="PRK05678.1"/>
    <property type="match status" value="1"/>
</dbReference>
<dbReference type="Proteomes" id="UP000094622">
    <property type="component" value="Unassembled WGS sequence"/>
</dbReference>
<evidence type="ECO:0000256" key="5">
    <source>
        <dbReference type="PIRSR" id="PIRSR001553-1"/>
    </source>
</evidence>
<dbReference type="Pfam" id="PF02629">
    <property type="entry name" value="CoA_binding"/>
    <property type="match status" value="1"/>
</dbReference>
<comment type="similarity">
    <text evidence="4">Belongs to the succinate/malate CoA ligase alpha subunit family.</text>
</comment>
<feature type="domain" description="CoA-binding" evidence="6">
    <location>
        <begin position="4"/>
        <end position="100"/>
    </location>
</feature>
<evidence type="ECO:0000313" key="8">
    <source>
        <dbReference type="Proteomes" id="UP000094622"/>
    </source>
</evidence>
<keyword evidence="2 7" id="KW-0436">Ligase</keyword>
<dbReference type="PRINTS" id="PR01798">
    <property type="entry name" value="SCOASYNTHASE"/>
</dbReference>
<dbReference type="InterPro" id="IPR017440">
    <property type="entry name" value="Cit_synth/succinyl-CoA_lig_AS"/>
</dbReference>
<dbReference type="PIRSF" id="PIRSF001553">
    <property type="entry name" value="SucCS_alpha"/>
    <property type="match status" value="1"/>
</dbReference>
<dbReference type="GO" id="GO:0006099">
    <property type="term" value="P:tricarboxylic acid cycle"/>
    <property type="evidence" value="ECO:0007669"/>
    <property type="project" value="UniProtKB-UniPathway"/>
</dbReference>
<dbReference type="PANTHER" id="PTHR11117:SF2">
    <property type="entry name" value="SUCCINATE--COA LIGASE [ADP_GDP-FORMING] SUBUNIT ALPHA, MITOCHONDRIAL"/>
    <property type="match status" value="1"/>
</dbReference>
<dbReference type="EC" id="6.2.1.5" evidence="7"/>
<evidence type="ECO:0000259" key="6">
    <source>
        <dbReference type="SMART" id="SM00881"/>
    </source>
</evidence>
<dbReference type="OrthoDB" id="9807196at2"/>
<dbReference type="PROSITE" id="PS00399">
    <property type="entry name" value="SUCCINYL_COA_LIG_2"/>
    <property type="match status" value="1"/>
</dbReference>
<keyword evidence="8" id="KW-1185">Reference proteome</keyword>
<dbReference type="InterPro" id="IPR005810">
    <property type="entry name" value="CoA_lig_alpha"/>
</dbReference>
<keyword evidence="1" id="KW-0816">Tricarboxylic acid cycle</keyword>
<accession>A0A1E3GXJ3</accession>
<dbReference type="PANTHER" id="PTHR11117">
    <property type="entry name" value="SUCCINYL-COA LIGASE SUBUNIT ALPHA"/>
    <property type="match status" value="1"/>
</dbReference>
<organism evidence="7 8">
    <name type="scientific">Methylobrevis pamukkalensis</name>
    <dbReference type="NCBI Taxonomy" id="1439726"/>
    <lineage>
        <taxon>Bacteria</taxon>
        <taxon>Pseudomonadati</taxon>
        <taxon>Pseudomonadota</taxon>
        <taxon>Alphaproteobacteria</taxon>
        <taxon>Hyphomicrobiales</taxon>
        <taxon>Pleomorphomonadaceae</taxon>
        <taxon>Methylobrevis</taxon>
    </lineage>
</organism>
<name>A0A1E3GXJ3_9HYPH</name>
<evidence type="ECO:0000256" key="3">
    <source>
        <dbReference type="ARBA" id="ARBA00022741"/>
    </source>
</evidence>
<reference evidence="7 8" key="1">
    <citation type="submission" date="2016-07" db="EMBL/GenBank/DDBJ databases">
        <title>Draft Genome Sequence of Methylobrevis pamukkalensis PK2.</title>
        <authorList>
            <person name="Vasilenko O.V."/>
            <person name="Doronina N.V."/>
            <person name="Shmareva M.N."/>
            <person name="Tarlachkov S.V."/>
            <person name="Mustakhimov I."/>
            <person name="Trotsenko Y.A."/>
        </authorList>
    </citation>
    <scope>NUCLEOTIDE SEQUENCE [LARGE SCALE GENOMIC DNA]</scope>
    <source>
        <strain evidence="7 8">PK2</strain>
    </source>
</reference>
<dbReference type="GO" id="GO:0004776">
    <property type="term" value="F:succinate-CoA ligase (GDP-forming) activity"/>
    <property type="evidence" value="ECO:0007669"/>
    <property type="project" value="TreeGrafter"/>
</dbReference>
<evidence type="ECO:0000313" key="7">
    <source>
        <dbReference type="EMBL" id="ODN68743.1"/>
    </source>
</evidence>
<dbReference type="Gene3D" id="3.40.50.261">
    <property type="entry name" value="Succinyl-CoA synthetase domains"/>
    <property type="match status" value="1"/>
</dbReference>
<keyword evidence="3" id="KW-0547">Nucleotide-binding</keyword>
<dbReference type="InterPro" id="IPR005811">
    <property type="entry name" value="SUCC_ACL_C"/>
</dbReference>
<gene>
    <name evidence="7" type="primary">sucD_3</name>
    <name evidence="7" type="ORF">A6302_03954</name>
</gene>
<protein>
    <submittedName>
        <fullName evidence="7">Succinyl-CoA ligase [ADP-forming] subunit alpha</fullName>
        <ecNumber evidence="7">6.2.1.5</ecNumber>
    </submittedName>
</protein>
<dbReference type="UniPathway" id="UPA00223">
    <property type="reaction ID" value="UER00999"/>
</dbReference>
<dbReference type="SUPFAM" id="SSF52210">
    <property type="entry name" value="Succinyl-CoA synthetase domains"/>
    <property type="match status" value="1"/>
</dbReference>
<proteinExistence type="inferred from homology"/>
<evidence type="ECO:0000256" key="4">
    <source>
        <dbReference type="ARBA" id="ARBA00060724"/>
    </source>
</evidence>
<dbReference type="PATRIC" id="fig|1439726.3.peg.4174"/>
<dbReference type="InterPro" id="IPR036291">
    <property type="entry name" value="NAD(P)-bd_dom_sf"/>
</dbReference>
<dbReference type="Pfam" id="PF00549">
    <property type="entry name" value="Ligase_CoA"/>
    <property type="match status" value="1"/>
</dbReference>
<dbReference type="InterPro" id="IPR003781">
    <property type="entry name" value="CoA-bd"/>
</dbReference>